<accession>A0ABM6I4M6</accession>
<reference evidence="2 3" key="1">
    <citation type="submission" date="2017-02" db="EMBL/GenBank/DDBJ databases">
        <authorList>
            <person name="Jeong S."/>
        </authorList>
    </citation>
    <scope>NUCLEOTIDE SEQUENCE [LARGE SCALE GENOMIC DNA]</scope>
    <source>
        <strain evidence="2 3">RMAR6-6</strain>
    </source>
</reference>
<evidence type="ECO:0000313" key="3">
    <source>
        <dbReference type="Proteomes" id="UP000188174"/>
    </source>
</evidence>
<evidence type="ECO:0000313" key="2">
    <source>
        <dbReference type="EMBL" id="AQQ05369.1"/>
    </source>
</evidence>
<sequence length="371" mass="41792">MRLKRATSLMVLALLVPVPAFASTQNSPEWLVLPRTDNGSVTLNVAPEGRHFNPKSLRVFVEGQESDRAISGRIAYAEHSIQFQPSFPFQKGTDYRVEVETDCFWSQVCTGRNIVTATFQIRPSEEFNRSELLTVEPGAEVVPANVLRFYLYFSKPMAQGDVYRNISLFDENGAQIYSPFLNLPRGLWDASQTRLTILLDPGRLKTGVEPNLRNGPPLQPEGHYRLKVSRDLRDADGNRLGRGYNWSFSTSEAVKQRVDLNTWTFETPVNGSNQPLTVRTLVLLDAVNAFRRLLVVNDRGLRVNGRFRIEKSPAGWSFIPSSPWQSGRYRVVVDTTIEDVSGNSAQTAFEIRAGQANALRPLRETLTFEVE</sequence>
<name>A0ABM6I4M6_9HYPH</name>
<gene>
    <name evidence="2" type="ORF">B0E33_18765</name>
</gene>
<evidence type="ECO:0000256" key="1">
    <source>
        <dbReference type="SAM" id="SignalP"/>
    </source>
</evidence>
<feature type="signal peptide" evidence="1">
    <location>
        <begin position="1"/>
        <end position="22"/>
    </location>
</feature>
<dbReference type="RefSeq" id="WP_077292041.1">
    <property type="nucleotide sequence ID" value="NZ_CP019630.1"/>
</dbReference>
<keyword evidence="1" id="KW-0732">Signal</keyword>
<protein>
    <recommendedName>
        <fullName evidence="4">Ig-like domain-containing protein</fullName>
    </recommendedName>
</protein>
<feature type="chain" id="PRO_5046256513" description="Ig-like domain-containing protein" evidence="1">
    <location>
        <begin position="23"/>
        <end position="371"/>
    </location>
</feature>
<proteinExistence type="predicted"/>
<dbReference type="Proteomes" id="UP000188174">
    <property type="component" value="Chromosome"/>
</dbReference>
<organism evidence="2 3">
    <name type="scientific">Roseibium algicola</name>
    <dbReference type="NCBI Taxonomy" id="2857014"/>
    <lineage>
        <taxon>Bacteria</taxon>
        <taxon>Pseudomonadati</taxon>
        <taxon>Pseudomonadota</taxon>
        <taxon>Alphaproteobacteria</taxon>
        <taxon>Hyphomicrobiales</taxon>
        <taxon>Stappiaceae</taxon>
        <taxon>Roseibium</taxon>
    </lineage>
</organism>
<evidence type="ECO:0008006" key="4">
    <source>
        <dbReference type="Google" id="ProtNLM"/>
    </source>
</evidence>
<dbReference type="EMBL" id="CP019630">
    <property type="protein sequence ID" value="AQQ05369.1"/>
    <property type="molecule type" value="Genomic_DNA"/>
</dbReference>
<keyword evidence="3" id="KW-1185">Reference proteome</keyword>